<feature type="region of interest" description="Disordered" evidence="1">
    <location>
        <begin position="87"/>
        <end position="117"/>
    </location>
</feature>
<evidence type="ECO:0000259" key="2">
    <source>
        <dbReference type="PROSITE" id="PS51857"/>
    </source>
</evidence>
<dbReference type="InterPro" id="IPR011129">
    <property type="entry name" value="CSD"/>
</dbReference>
<feature type="domain" description="CSD" evidence="2">
    <location>
        <begin position="21"/>
        <end position="94"/>
    </location>
</feature>
<keyword evidence="4" id="KW-1185">Reference proteome</keyword>
<dbReference type="PRINTS" id="PR00050">
    <property type="entry name" value="COLDSHOCK"/>
</dbReference>
<feature type="compositionally biased region" description="Basic and acidic residues" evidence="1">
    <location>
        <begin position="96"/>
        <end position="114"/>
    </location>
</feature>
<dbReference type="Gene3D" id="2.40.50.140">
    <property type="entry name" value="Nucleic acid-binding proteins"/>
    <property type="match status" value="1"/>
</dbReference>
<proteinExistence type="predicted"/>
<dbReference type="InterPro" id="IPR012340">
    <property type="entry name" value="NA-bd_OB-fold"/>
</dbReference>
<dbReference type="PANTHER" id="PTHR11544">
    <property type="entry name" value="COLD SHOCK DOMAIN CONTAINING PROTEINS"/>
    <property type="match status" value="1"/>
</dbReference>
<dbReference type="SUPFAM" id="SSF50249">
    <property type="entry name" value="Nucleic acid-binding proteins"/>
    <property type="match status" value="1"/>
</dbReference>
<protein>
    <submittedName>
        <fullName evidence="5">CSP domain-containing protein</fullName>
    </submittedName>
</protein>
<organism evidence="5">
    <name type="scientific">Enterobius vermicularis</name>
    <name type="common">Human pinworm</name>
    <dbReference type="NCBI Taxonomy" id="51028"/>
    <lineage>
        <taxon>Eukaryota</taxon>
        <taxon>Metazoa</taxon>
        <taxon>Ecdysozoa</taxon>
        <taxon>Nematoda</taxon>
        <taxon>Chromadorea</taxon>
        <taxon>Rhabditida</taxon>
        <taxon>Spirurina</taxon>
        <taxon>Oxyuridomorpha</taxon>
        <taxon>Oxyuroidea</taxon>
        <taxon>Oxyuridae</taxon>
        <taxon>Enterobius</taxon>
    </lineage>
</organism>
<evidence type="ECO:0000313" key="4">
    <source>
        <dbReference type="Proteomes" id="UP000274131"/>
    </source>
</evidence>
<dbReference type="SMART" id="SM00357">
    <property type="entry name" value="CSP"/>
    <property type="match status" value="1"/>
</dbReference>
<sequence length="142" mass="16112">PTAVVELVFQAYQKSNVNFSGVKGHVKWYNVWYHYGFIGRDDDPSADVFVHQSGIAKSRTSNPRYRTLDMDERVVFDVVAGKGGGMKKAVNVTGPDGEKNVEENEENKIRKENRPGNGGIRERKRSFFFIFTIARVLFVPIN</sequence>
<dbReference type="InterPro" id="IPR050181">
    <property type="entry name" value="Cold_shock_domain"/>
</dbReference>
<evidence type="ECO:0000313" key="5">
    <source>
        <dbReference type="WBParaSite" id="EVEC_0000605901-mRNA-1"/>
    </source>
</evidence>
<dbReference type="Pfam" id="PF00313">
    <property type="entry name" value="CSD"/>
    <property type="match status" value="1"/>
</dbReference>
<dbReference type="GO" id="GO:0003676">
    <property type="term" value="F:nucleic acid binding"/>
    <property type="evidence" value="ECO:0007669"/>
    <property type="project" value="InterPro"/>
</dbReference>
<reference evidence="3 4" key="2">
    <citation type="submission" date="2018-10" db="EMBL/GenBank/DDBJ databases">
        <authorList>
            <consortium name="Pathogen Informatics"/>
        </authorList>
    </citation>
    <scope>NUCLEOTIDE SEQUENCE [LARGE SCALE GENOMIC DNA]</scope>
</reference>
<dbReference type="InterPro" id="IPR002059">
    <property type="entry name" value="CSP_DNA-bd"/>
</dbReference>
<dbReference type="STRING" id="51028.A0A0N4V707"/>
<dbReference type="PROSITE" id="PS51857">
    <property type="entry name" value="CSD_2"/>
    <property type="match status" value="1"/>
</dbReference>
<dbReference type="EMBL" id="UXUI01008232">
    <property type="protein sequence ID" value="VDD90919.1"/>
    <property type="molecule type" value="Genomic_DNA"/>
</dbReference>
<evidence type="ECO:0000313" key="3">
    <source>
        <dbReference type="EMBL" id="VDD90919.1"/>
    </source>
</evidence>
<evidence type="ECO:0000256" key="1">
    <source>
        <dbReference type="SAM" id="MobiDB-lite"/>
    </source>
</evidence>
<name>A0A0N4V707_ENTVE</name>
<accession>A0A0N4V707</accession>
<dbReference type="OrthoDB" id="203339at2759"/>
<dbReference type="Proteomes" id="UP000274131">
    <property type="component" value="Unassembled WGS sequence"/>
</dbReference>
<dbReference type="WBParaSite" id="EVEC_0000605901-mRNA-1">
    <property type="protein sequence ID" value="EVEC_0000605901-mRNA-1"/>
    <property type="gene ID" value="EVEC_0000605901"/>
</dbReference>
<gene>
    <name evidence="3" type="ORF">EVEC_LOCUS5670</name>
</gene>
<reference evidence="5" key="1">
    <citation type="submission" date="2017-02" db="UniProtKB">
        <authorList>
            <consortium name="WormBaseParasite"/>
        </authorList>
    </citation>
    <scope>IDENTIFICATION</scope>
</reference>
<dbReference type="AlphaFoldDB" id="A0A0N4V707"/>